<dbReference type="EMBL" id="PUHZ01000007">
    <property type="protein sequence ID" value="PQO46830.1"/>
    <property type="molecule type" value="Genomic_DNA"/>
</dbReference>
<dbReference type="Pfam" id="PF04264">
    <property type="entry name" value="YceI"/>
    <property type="match status" value="1"/>
</dbReference>
<evidence type="ECO:0000259" key="1">
    <source>
        <dbReference type="SMART" id="SM00867"/>
    </source>
</evidence>
<evidence type="ECO:0000313" key="3">
    <source>
        <dbReference type="Proteomes" id="UP000237819"/>
    </source>
</evidence>
<dbReference type="SMART" id="SM00867">
    <property type="entry name" value="YceI"/>
    <property type="match status" value="1"/>
</dbReference>
<reference evidence="2 3" key="1">
    <citation type="submission" date="2018-02" db="EMBL/GenBank/DDBJ databases">
        <title>Comparative genomes isolates from brazilian mangrove.</title>
        <authorList>
            <person name="Araujo J.E."/>
            <person name="Taketani R.G."/>
            <person name="Silva M.C.P."/>
            <person name="Loureco M.V."/>
            <person name="Andreote F.D."/>
        </authorList>
    </citation>
    <scope>NUCLEOTIDE SEQUENCE [LARGE SCALE GENOMIC DNA]</scope>
    <source>
        <strain evidence="2 3">Nap-Phe MGV</strain>
    </source>
</reference>
<name>A0A2S8GQW7_9BACT</name>
<dbReference type="InterPro" id="IPR007372">
    <property type="entry name" value="Lipid/polyisoprenoid-bd_YceI"/>
</dbReference>
<dbReference type="Proteomes" id="UP000237819">
    <property type="component" value="Unassembled WGS sequence"/>
</dbReference>
<accession>A0A2S8GQW7</accession>
<dbReference type="PANTHER" id="PTHR34406">
    <property type="entry name" value="PROTEIN YCEI"/>
    <property type="match status" value="1"/>
</dbReference>
<proteinExistence type="predicted"/>
<sequence length="234" mass="25513">MHVLGPGISPLCRSRPWSICCWSIVLVGVQLSLAWGEQGSATTPRPPVSGDIHPGASHVFIHVGKTGLGHEHAVIGQLQYGQLQLSQPNGAGVLVFDMTSFQADTDDARRYLGFDGQTDASTQEQVNANMLGESVLDVKRYPTATFKVATIQQLPKRDEKGRVQYSLKGDFTLHGVTKPIEVVANMEPKDKWFHVRGSFACLQSDYGITPFSKGFGVIGVADKLTIYADFWVVP</sequence>
<dbReference type="OrthoDB" id="273832at2"/>
<dbReference type="AlphaFoldDB" id="A0A2S8GQW7"/>
<dbReference type="RefSeq" id="WP_105334629.1">
    <property type="nucleotide sequence ID" value="NZ_PUHZ01000007.1"/>
</dbReference>
<comment type="caution">
    <text evidence="2">The sequence shown here is derived from an EMBL/GenBank/DDBJ whole genome shotgun (WGS) entry which is preliminary data.</text>
</comment>
<dbReference type="SUPFAM" id="SSF101874">
    <property type="entry name" value="YceI-like"/>
    <property type="match status" value="1"/>
</dbReference>
<feature type="domain" description="Lipid/polyisoprenoid-binding YceI-like" evidence="1">
    <location>
        <begin position="49"/>
        <end position="233"/>
    </location>
</feature>
<protein>
    <recommendedName>
        <fullName evidence="1">Lipid/polyisoprenoid-binding YceI-like domain-containing protein</fullName>
    </recommendedName>
</protein>
<evidence type="ECO:0000313" key="2">
    <source>
        <dbReference type="EMBL" id="PQO46830.1"/>
    </source>
</evidence>
<dbReference type="PANTHER" id="PTHR34406:SF1">
    <property type="entry name" value="PROTEIN YCEI"/>
    <property type="match status" value="1"/>
</dbReference>
<gene>
    <name evidence="2" type="ORF">C5Y93_06685</name>
</gene>
<organism evidence="2 3">
    <name type="scientific">Blastopirellula marina</name>
    <dbReference type="NCBI Taxonomy" id="124"/>
    <lineage>
        <taxon>Bacteria</taxon>
        <taxon>Pseudomonadati</taxon>
        <taxon>Planctomycetota</taxon>
        <taxon>Planctomycetia</taxon>
        <taxon>Pirellulales</taxon>
        <taxon>Pirellulaceae</taxon>
        <taxon>Blastopirellula</taxon>
    </lineage>
</organism>
<dbReference type="InterPro" id="IPR036761">
    <property type="entry name" value="TTHA0802/YceI-like_sf"/>
</dbReference>
<dbReference type="Gene3D" id="2.40.128.110">
    <property type="entry name" value="Lipid/polyisoprenoid-binding, YceI-like"/>
    <property type="match status" value="1"/>
</dbReference>